<dbReference type="Gene3D" id="3.90.550.10">
    <property type="entry name" value="Spore Coat Polysaccharide Biosynthesis Protein SpsA, Chain A"/>
    <property type="match status" value="1"/>
</dbReference>
<dbReference type="PANTHER" id="PTHR42966:SF3">
    <property type="entry name" value="BLR5971 PROTEIN"/>
    <property type="match status" value="1"/>
</dbReference>
<dbReference type="InterPro" id="IPR029044">
    <property type="entry name" value="Nucleotide-diphossugar_trans"/>
</dbReference>
<dbReference type="PANTHER" id="PTHR42966">
    <property type="entry name" value="N-ACETYLNEURAMINATE SYNTHASE"/>
    <property type="match status" value="1"/>
</dbReference>
<keyword evidence="4" id="KW-1185">Reference proteome</keyword>
<dbReference type="Proteomes" id="UP000600026">
    <property type="component" value="Unassembled WGS sequence"/>
</dbReference>
<accession>A0A919H0Z7</accession>
<feature type="region of interest" description="Disordered" evidence="1">
    <location>
        <begin position="228"/>
        <end position="297"/>
    </location>
</feature>
<name>A0A919H0Z7_9ACTN</name>
<organism evidence="3 4">
    <name type="scientific">Streptomyces xanthophaeus</name>
    <dbReference type="NCBI Taxonomy" id="67385"/>
    <lineage>
        <taxon>Bacteria</taxon>
        <taxon>Bacillati</taxon>
        <taxon>Actinomycetota</taxon>
        <taxon>Actinomycetes</taxon>
        <taxon>Kitasatosporales</taxon>
        <taxon>Streptomycetaceae</taxon>
        <taxon>Streptomyces</taxon>
    </lineage>
</organism>
<dbReference type="Pfam" id="PF03102">
    <property type="entry name" value="NeuB"/>
    <property type="match status" value="1"/>
</dbReference>
<proteinExistence type="predicted"/>
<dbReference type="EMBL" id="BNEE01000006">
    <property type="protein sequence ID" value="GHI87825.1"/>
    <property type="molecule type" value="Genomic_DNA"/>
</dbReference>
<dbReference type="InterPro" id="IPR051690">
    <property type="entry name" value="PseI-like"/>
</dbReference>
<dbReference type="InterPro" id="IPR003329">
    <property type="entry name" value="Cytidylyl_trans"/>
</dbReference>
<dbReference type="GO" id="GO:0047444">
    <property type="term" value="F:N-acylneuraminate-9-phosphate synthase activity"/>
    <property type="evidence" value="ECO:0007669"/>
    <property type="project" value="TreeGrafter"/>
</dbReference>
<dbReference type="Gene3D" id="3.20.20.70">
    <property type="entry name" value="Aldolase class I"/>
    <property type="match status" value="1"/>
</dbReference>
<evidence type="ECO:0000313" key="4">
    <source>
        <dbReference type="Proteomes" id="UP000600026"/>
    </source>
</evidence>
<dbReference type="SUPFAM" id="SSF53448">
    <property type="entry name" value="Nucleotide-diphospho-sugar transferases"/>
    <property type="match status" value="1"/>
</dbReference>
<feature type="region of interest" description="Disordered" evidence="1">
    <location>
        <begin position="151"/>
        <end position="174"/>
    </location>
</feature>
<dbReference type="InterPro" id="IPR013785">
    <property type="entry name" value="Aldolase_TIM"/>
</dbReference>
<dbReference type="Pfam" id="PF02348">
    <property type="entry name" value="CTP_transf_3"/>
    <property type="match status" value="1"/>
</dbReference>
<dbReference type="SUPFAM" id="SSF51569">
    <property type="entry name" value="Aldolase"/>
    <property type="match status" value="1"/>
</dbReference>
<evidence type="ECO:0000259" key="2">
    <source>
        <dbReference type="Pfam" id="PF03102"/>
    </source>
</evidence>
<dbReference type="InterPro" id="IPR013132">
    <property type="entry name" value="PseI/NeuA/B-like_N"/>
</dbReference>
<dbReference type="AlphaFoldDB" id="A0A919H0Z7"/>
<protein>
    <recommendedName>
        <fullName evidence="2">PseI/NeuA/B-like domain-containing protein</fullName>
    </recommendedName>
</protein>
<comment type="caution">
    <text evidence="3">The sequence shown here is derived from an EMBL/GenBank/DDBJ whole genome shotgun (WGS) entry which is preliminary data.</text>
</comment>
<evidence type="ECO:0000313" key="3">
    <source>
        <dbReference type="EMBL" id="GHI87825.1"/>
    </source>
</evidence>
<dbReference type="CDD" id="cd02513">
    <property type="entry name" value="CMP-NeuAc_Synthase"/>
    <property type="match status" value="1"/>
</dbReference>
<gene>
    <name evidence="3" type="ORF">Sxan_51890</name>
</gene>
<feature type="compositionally biased region" description="Pro residues" evidence="1">
    <location>
        <begin position="232"/>
        <end position="247"/>
    </location>
</feature>
<feature type="compositionally biased region" description="Low complexity" evidence="1">
    <location>
        <begin position="270"/>
        <end position="284"/>
    </location>
</feature>
<feature type="domain" description="PseI/NeuA/B-like" evidence="2">
    <location>
        <begin position="321"/>
        <end position="557"/>
    </location>
</feature>
<evidence type="ECO:0000256" key="1">
    <source>
        <dbReference type="SAM" id="MobiDB-lite"/>
    </source>
</evidence>
<reference evidence="3" key="1">
    <citation type="submission" date="2020-09" db="EMBL/GenBank/DDBJ databases">
        <title>Whole genome shotgun sequence of Streptomyces xanthophaeus NBRC 12829.</title>
        <authorList>
            <person name="Komaki H."/>
            <person name="Tamura T."/>
        </authorList>
    </citation>
    <scope>NUCLEOTIDE SEQUENCE</scope>
    <source>
        <strain evidence="3">NBRC 12829</strain>
    </source>
</reference>
<dbReference type="GO" id="GO:0016051">
    <property type="term" value="P:carbohydrate biosynthetic process"/>
    <property type="evidence" value="ECO:0007669"/>
    <property type="project" value="InterPro"/>
</dbReference>
<sequence length="580" mass="61728">MSPRVLAVVPARGGSKGVPGKNLAEVAGVPLVARAVGACLAAPTVTDVVVSTDSEAIAAAAVAAGADVTARPTAISGDTASSEAAVLHALGAFEELHSVTVDVVLLVQCTSPFLTASDVESVAAAVASGAADCALTVAPFHGFLWRRDPAGDGDGTGVNHDRAHRPRRQDRPQDLLETGAAYAMDAAGFRTARHRFFGRTLPVATDPARVLEIDDPHDLARARLLAPLFEPAGPPPPHPDPSTPYPAGPTASTDPTHLPYSPRLPHRRTSPAMTATAATTPTAHARQRTFGSRTAGPGRPVYVVGEIGINHNGDLGNAFALVDAAAEAGCDAVKFQKRTPEICTPRDQWDIERDTPWGRMTYIDYRHKVEFGEEEYRAIDEHCAKRGIDWFASPWDTEAVAFLEKFDVPAHKVASASLTDDELLRALRATGRTVVLSTGMSTPRQIRHAVEVLGSENILLCHATSTYPAKSEELNLRVINTLQEEYPNVPIGYSGHETGLQTTLAAVALGATFVERHITLDRAMWGSDQAASVEPGGLARLVRDIRTIETALGDGVKRVYASELGPMKKLRRFQGEPVAV</sequence>